<feature type="compositionally biased region" description="Polar residues" evidence="2">
    <location>
        <begin position="668"/>
        <end position="689"/>
    </location>
</feature>
<dbReference type="PANTHER" id="PTHR22775:SF3">
    <property type="entry name" value="SORTING NEXIN-13"/>
    <property type="match status" value="1"/>
</dbReference>
<dbReference type="PROSITE" id="PS51207">
    <property type="entry name" value="PXA"/>
    <property type="match status" value="1"/>
</dbReference>
<organism evidence="5 6">
    <name type="scientific">Malassezia yamatoensis</name>
    <dbReference type="NCBI Taxonomy" id="253288"/>
    <lineage>
        <taxon>Eukaryota</taxon>
        <taxon>Fungi</taxon>
        <taxon>Dikarya</taxon>
        <taxon>Basidiomycota</taxon>
        <taxon>Ustilaginomycotina</taxon>
        <taxon>Malasseziomycetes</taxon>
        <taxon>Malasseziales</taxon>
        <taxon>Malasseziaceae</taxon>
        <taxon>Malassezia</taxon>
    </lineage>
</organism>
<feature type="compositionally biased region" description="Basic and acidic residues" evidence="2">
    <location>
        <begin position="424"/>
        <end position="436"/>
    </location>
</feature>
<dbReference type="SMART" id="SM00313">
    <property type="entry name" value="PXA"/>
    <property type="match status" value="1"/>
</dbReference>
<evidence type="ECO:0000313" key="5">
    <source>
        <dbReference type="EMBL" id="WFD00114.1"/>
    </source>
</evidence>
<evidence type="ECO:0000256" key="2">
    <source>
        <dbReference type="SAM" id="MobiDB-lite"/>
    </source>
</evidence>
<feature type="compositionally biased region" description="Polar residues" evidence="2">
    <location>
        <begin position="967"/>
        <end position="982"/>
    </location>
</feature>
<feature type="compositionally biased region" description="Polar residues" evidence="2">
    <location>
        <begin position="409"/>
        <end position="423"/>
    </location>
</feature>
<feature type="region of interest" description="Disordered" evidence="2">
    <location>
        <begin position="668"/>
        <end position="696"/>
    </location>
</feature>
<feature type="chain" id="PRO_5042564386" description="PXA domain-containing protein" evidence="3">
    <location>
        <begin position="24"/>
        <end position="1235"/>
    </location>
</feature>
<proteinExistence type="inferred from homology"/>
<accession>A0AAJ5YSX5</accession>
<dbReference type="GO" id="GO:0035091">
    <property type="term" value="F:phosphatidylinositol binding"/>
    <property type="evidence" value="ECO:0007669"/>
    <property type="project" value="TreeGrafter"/>
</dbReference>
<dbReference type="Proteomes" id="UP001219567">
    <property type="component" value="Chromosome 4"/>
</dbReference>
<feature type="domain" description="PXA" evidence="4">
    <location>
        <begin position="95"/>
        <end position="268"/>
    </location>
</feature>
<gene>
    <name evidence="5" type="ORF">MYAM1_002860</name>
</gene>
<dbReference type="AlphaFoldDB" id="A0AAJ5YSX5"/>
<keyword evidence="3" id="KW-0732">Signal</keyword>
<evidence type="ECO:0000313" key="6">
    <source>
        <dbReference type="Proteomes" id="UP001219567"/>
    </source>
</evidence>
<dbReference type="InterPro" id="IPR013937">
    <property type="entry name" value="Sorting_nexin_C"/>
</dbReference>
<feature type="compositionally biased region" description="Basic and acidic residues" evidence="2">
    <location>
        <begin position="942"/>
        <end position="961"/>
    </location>
</feature>
<feature type="signal peptide" evidence="3">
    <location>
        <begin position="1"/>
        <end position="23"/>
    </location>
</feature>
<dbReference type="Pfam" id="PF02194">
    <property type="entry name" value="PXA"/>
    <property type="match status" value="1"/>
</dbReference>
<evidence type="ECO:0000256" key="3">
    <source>
        <dbReference type="SAM" id="SignalP"/>
    </source>
</evidence>
<feature type="compositionally biased region" description="Polar residues" evidence="2">
    <location>
        <begin position="901"/>
        <end position="910"/>
    </location>
</feature>
<feature type="region of interest" description="Disordered" evidence="2">
    <location>
        <begin position="890"/>
        <end position="982"/>
    </location>
</feature>
<keyword evidence="6" id="KW-1185">Reference proteome</keyword>
<feature type="compositionally biased region" description="Basic and acidic residues" evidence="2">
    <location>
        <begin position="371"/>
        <end position="387"/>
    </location>
</feature>
<feature type="compositionally biased region" description="Polar residues" evidence="2">
    <location>
        <begin position="347"/>
        <end position="361"/>
    </location>
</feature>
<dbReference type="EMBL" id="CP119946">
    <property type="protein sequence ID" value="WFD00114.1"/>
    <property type="molecule type" value="Genomic_DNA"/>
</dbReference>
<comment type="similarity">
    <text evidence="1">Belongs to the sorting nexin family.</text>
</comment>
<feature type="compositionally biased region" description="Basic and acidic residues" evidence="2">
    <location>
        <begin position="997"/>
        <end position="1011"/>
    </location>
</feature>
<evidence type="ECO:0000256" key="1">
    <source>
        <dbReference type="ARBA" id="ARBA00010883"/>
    </source>
</evidence>
<dbReference type="InterPro" id="IPR003114">
    <property type="entry name" value="Phox_assoc"/>
</dbReference>
<sequence length="1235" mass="134358">MTAWLNAALVVLSLLVLQTGIWATVLTVSFVGLSLCHPTVQTFLEVTVPSRLTSDQSTKRDEANIDALRGRLSDLAARKPVTVSDRNNADLESIPKEIRQELTAILALFKRDFLHSWYDPISFGAEKFPDQATDSLTHVIVQVSLRLEQFRRTNVATELSLTVLSVLVAAMRERRNNARVNMDQALSTPPPIAKGLGLWDDSQARIDSLRTSIWTLLLQSLPHEDRRSSALVTMLTEILTKQLWELLQSQSDPDVLNQYIVQYGRKSANTAIAAMALGDVPAQVEQAVQNSVSQTVATSPELASNVGSTLSSAVAVTAPAIAGAAQQTTGVLQEAYSTLAEAVGQEATGNTDASTDANRAQVQAPAATSDALHDKQPARNSDTKAEHLGSVPDKGTRAIPKHNSRKDTQIPTTLPSDRSNIESNQHDSRPNLREEPMINPWATHSHPQNKDRPSTETLQSESKEVEGVSQMPTGPHQGALVDTQLLDLSNDLDRKPEALPMDIPPHMQEPKLPPSLQHSKYDTNLAYEPHRSRSPKNLSISEVLASRDPDILDPFETFLQQIDGSHRAQDRTPEGMVLMQLHANLDALTRTADHHATTPELFEQDVRAILAQTLRHLPNDCPSTVRQKIQSTMDEIHVEPSSVSQIQYAVVSRLGQLWDAFHAQKSSKPLVSQPRSTDSTAQFAQTSARPSEKPLTGSFTEGITTISVVDVSANAERSGAVDLKSLQVLISVEDTMSNTGGYVLLRSYAQFEALDWELDRMYAQRPADTVLRGPPPRLPTIRGKSSPSACDALQQYLVMLLMPKDGQVAWFSTTQAVQRFIDKTRAEEESPRNRTPNLITSIGGVGRSFASGFVGAADSARKNLGQGIGQIGNVGPNAVNAPVRIGTGFSRNLFGSRENRTSSNASSPRTSFDERGGTDSVSEFPKPPIPAQTRSKQAAQRTDPRLKTARGEAKHREESVRQAENARPTSTASSSDVALSRTQSPELLSANKTLVNEHHSDRLSTRPDDHSGVPPLPPRSETSEPRRAAAEPITTSSNSTQDASQKQDFTAKPEAASPLSAAQEAEDLAPEDVDALLTAVFAVVHEAFNLQGSWTLRRGLLRVLEQVVRTTYSASVVSTLVYLASMLSVPALGSWLSALRISLWPDGRWRENSQPERSFEQKQATAAEARQVVLSYTPTQAAYAIGMGGKQTCMDALITIHDVVTDPVVSLDLHLALVLRVLDLAIGTASGDRAS</sequence>
<reference evidence="5 6" key="1">
    <citation type="submission" date="2023-03" db="EMBL/GenBank/DDBJ databases">
        <title>Mating type loci evolution in Malassezia.</title>
        <authorList>
            <person name="Coelho M.A."/>
        </authorList>
    </citation>
    <scope>NUCLEOTIDE SEQUENCE [LARGE SCALE GENOMIC DNA]</scope>
    <source>
        <strain evidence="5 6">CBS 9725</strain>
    </source>
</reference>
<feature type="region of interest" description="Disordered" evidence="2">
    <location>
        <begin position="997"/>
        <end position="1067"/>
    </location>
</feature>
<dbReference type="Pfam" id="PF08628">
    <property type="entry name" value="Nexin_C"/>
    <property type="match status" value="1"/>
</dbReference>
<name>A0AAJ5YSX5_9BASI</name>
<dbReference type="PANTHER" id="PTHR22775">
    <property type="entry name" value="SORTING NEXIN"/>
    <property type="match status" value="1"/>
</dbReference>
<evidence type="ECO:0000259" key="4">
    <source>
        <dbReference type="PROSITE" id="PS51207"/>
    </source>
</evidence>
<protein>
    <recommendedName>
        <fullName evidence="4">PXA domain-containing protein</fullName>
    </recommendedName>
</protein>
<feature type="region of interest" description="Disordered" evidence="2">
    <location>
        <begin position="347"/>
        <end position="478"/>
    </location>
</feature>
<feature type="compositionally biased region" description="Polar residues" evidence="2">
    <location>
        <begin position="1033"/>
        <end position="1048"/>
    </location>
</feature>